<dbReference type="EMBL" id="JAWIIJ010000017">
    <property type="protein sequence ID" value="MDV2080637.1"/>
    <property type="molecule type" value="Genomic_DNA"/>
</dbReference>
<protein>
    <submittedName>
        <fullName evidence="3">DUF695 domain-containing protein</fullName>
    </submittedName>
</protein>
<feature type="domain" description="DUF695" evidence="1">
    <location>
        <begin position="4"/>
        <end position="135"/>
    </location>
</feature>
<gene>
    <name evidence="3" type="ORF">RYS15_18280</name>
</gene>
<dbReference type="InterPro" id="IPR016097">
    <property type="entry name" value="DUF695"/>
</dbReference>
<evidence type="ECO:0000259" key="2">
    <source>
        <dbReference type="Pfam" id="PF06877"/>
    </source>
</evidence>
<dbReference type="Proteomes" id="UP001269819">
    <property type="component" value="Unassembled WGS sequence"/>
</dbReference>
<name>A0ABU3W287_9GAMM</name>
<organism evidence="3 4">
    <name type="scientific">Marinobacter xestospongiae</name>
    <dbReference type="NCBI Taxonomy" id="994319"/>
    <lineage>
        <taxon>Bacteria</taxon>
        <taxon>Pseudomonadati</taxon>
        <taxon>Pseudomonadota</taxon>
        <taxon>Gammaproteobacteria</taxon>
        <taxon>Pseudomonadales</taxon>
        <taxon>Marinobacteraceae</taxon>
        <taxon>Marinobacter</taxon>
    </lineage>
</organism>
<keyword evidence="4" id="KW-1185">Reference proteome</keyword>
<proteinExistence type="predicted"/>
<comment type="caution">
    <text evidence="3">The sequence shown here is derived from an EMBL/GenBank/DDBJ whole genome shotgun (WGS) entry which is preliminary data.</text>
</comment>
<dbReference type="Pfam" id="PF06877">
    <property type="entry name" value="RraB"/>
    <property type="match status" value="1"/>
</dbReference>
<accession>A0ABU3W287</accession>
<evidence type="ECO:0000259" key="1">
    <source>
        <dbReference type="Pfam" id="PF05117"/>
    </source>
</evidence>
<dbReference type="SUPFAM" id="SSF89946">
    <property type="entry name" value="Hypothetical protein VC0424"/>
    <property type="match status" value="1"/>
</dbReference>
<feature type="domain" description="Regulator of ribonuclease activity B" evidence="2">
    <location>
        <begin position="148"/>
        <end position="242"/>
    </location>
</feature>
<dbReference type="Gene3D" id="3.30.70.970">
    <property type="entry name" value="RraB-like"/>
    <property type="match status" value="1"/>
</dbReference>
<dbReference type="RefSeq" id="WP_316975021.1">
    <property type="nucleotide sequence ID" value="NZ_JAWIIJ010000017.1"/>
</dbReference>
<dbReference type="InterPro" id="IPR009671">
    <property type="entry name" value="RraB_dom"/>
</dbReference>
<dbReference type="Pfam" id="PF05117">
    <property type="entry name" value="DUF695"/>
    <property type="match status" value="1"/>
</dbReference>
<sequence length="247" mass="28327">MLDVWYTFAASMGDHQAWISFNQGYAEVAEGDSRNHALRVQLPFKFPSEHGLSTNKEFPQLLAVDETLESEVTGAGGAYVGRVTVAGHRYFYYYVDFSEQKAADIVERVAAETAYNLKLQFNADEDKHHYWNDLYPTADDWQVVWDLKTMEQLRNSGDVDSVQREIRHWAYLPDESSCSQFSDWVSSEDYVLLVDCQFDEEAGFQVHYRHVGTVQLADITGHTIPANRMARKLGGRYDGWETTVESR</sequence>
<evidence type="ECO:0000313" key="4">
    <source>
        <dbReference type="Proteomes" id="UP001269819"/>
    </source>
</evidence>
<dbReference type="InterPro" id="IPR036701">
    <property type="entry name" value="RraB-like_sf"/>
</dbReference>
<reference evidence="3 4" key="1">
    <citation type="submission" date="2023-10" db="EMBL/GenBank/DDBJ databases">
        <title>Characteristics and mechanism of a salt-tolerant marine origin heterotrophic nitrifying- aerobic denitrifying bacteria Marinobacter xestospongiae HN1.</title>
        <authorList>
            <person name="Qi R."/>
        </authorList>
    </citation>
    <scope>NUCLEOTIDE SEQUENCE [LARGE SCALE GENOMIC DNA]</scope>
    <source>
        <strain evidence="3 4">HN1</strain>
    </source>
</reference>
<evidence type="ECO:0000313" key="3">
    <source>
        <dbReference type="EMBL" id="MDV2080637.1"/>
    </source>
</evidence>